<evidence type="ECO:0000313" key="3">
    <source>
        <dbReference type="Proteomes" id="UP001432000"/>
    </source>
</evidence>
<dbReference type="RefSeq" id="WP_338891922.1">
    <property type="nucleotide sequence ID" value="NZ_CP147846.1"/>
</dbReference>
<accession>A0ABZ2PS06</accession>
<dbReference type="Proteomes" id="UP001432000">
    <property type="component" value="Chromosome"/>
</dbReference>
<gene>
    <name evidence="2" type="ORF">WDS16_08310</name>
</gene>
<evidence type="ECO:0000313" key="2">
    <source>
        <dbReference type="EMBL" id="WXG70481.1"/>
    </source>
</evidence>
<sequence length="41" mass="4354">MSARSTADVEPGLQTAPLSLPEPLGYDVLDALTQTPIAMWP</sequence>
<keyword evidence="3" id="KW-1185">Reference proteome</keyword>
<feature type="region of interest" description="Disordered" evidence="1">
    <location>
        <begin position="1"/>
        <end position="20"/>
    </location>
</feature>
<reference evidence="2 3" key="1">
    <citation type="submission" date="2024-03" db="EMBL/GenBank/DDBJ databases">
        <title>Natural products discovery in diverse microorganisms through a two-stage MS feature dereplication strategy.</title>
        <authorList>
            <person name="Zhang R."/>
        </authorList>
    </citation>
    <scope>NUCLEOTIDE SEQUENCE [LARGE SCALE GENOMIC DNA]</scope>
    <source>
        <strain evidence="2 3">18930</strain>
    </source>
</reference>
<organism evidence="2 3">
    <name type="scientific">Rhodococcus sovatensis</name>
    <dbReference type="NCBI Taxonomy" id="1805840"/>
    <lineage>
        <taxon>Bacteria</taxon>
        <taxon>Bacillati</taxon>
        <taxon>Actinomycetota</taxon>
        <taxon>Actinomycetes</taxon>
        <taxon>Mycobacteriales</taxon>
        <taxon>Nocardiaceae</taxon>
        <taxon>Rhodococcus</taxon>
    </lineage>
</organism>
<name>A0ABZ2PS06_9NOCA</name>
<dbReference type="EMBL" id="CP147846">
    <property type="protein sequence ID" value="WXG70481.1"/>
    <property type="molecule type" value="Genomic_DNA"/>
</dbReference>
<protein>
    <submittedName>
        <fullName evidence="2">Uncharacterized protein</fullName>
    </submittedName>
</protein>
<proteinExistence type="predicted"/>
<evidence type="ECO:0000256" key="1">
    <source>
        <dbReference type="SAM" id="MobiDB-lite"/>
    </source>
</evidence>